<comment type="caution">
    <text evidence="2">The sequence shown here is derived from an EMBL/GenBank/DDBJ whole genome shotgun (WGS) entry which is preliminary data.</text>
</comment>
<dbReference type="OrthoDB" id="2864568at2"/>
<gene>
    <name evidence="2" type="ORF">LF41_2647</name>
</gene>
<dbReference type="RefSeq" id="WP_052116192.1">
    <property type="nucleotide sequence ID" value="NZ_JRKJ01000006.1"/>
</dbReference>
<proteinExistence type="predicted"/>
<sequence length="162" mass="17041">MQTRYKLCLLALVVVVTAAPGGRPHFLRAPSASLGSPKVIVDWTEVGLGNTQNGITYVASAKAGAHFQCVKRGHVCPKPGAKEEVLKNVYVSGTFTIDKNGRISNTLTIPAPESSLVCPYGQSVTLVSVVFTNITLKDTTNGLTAPANPSSLSYSTTGCPDY</sequence>
<evidence type="ECO:0000256" key="1">
    <source>
        <dbReference type="SAM" id="SignalP"/>
    </source>
</evidence>
<evidence type="ECO:0008006" key="4">
    <source>
        <dbReference type="Google" id="ProtNLM"/>
    </source>
</evidence>
<dbReference type="AlphaFoldDB" id="A0A0A2X3D3"/>
<name>A0A0A2X3D3_9GAMM</name>
<protein>
    <recommendedName>
        <fullName evidence="4">Secreted protein</fullName>
    </recommendedName>
</protein>
<reference evidence="2 3" key="1">
    <citation type="submission" date="2014-09" db="EMBL/GenBank/DDBJ databases">
        <title>Genome sequences of Lysobacter dokdonensis DS-58.</title>
        <authorList>
            <person name="Kim J.F."/>
            <person name="Kwak M.-J."/>
        </authorList>
    </citation>
    <scope>NUCLEOTIDE SEQUENCE [LARGE SCALE GENOMIC DNA]</scope>
    <source>
        <strain evidence="2 3">DS-58</strain>
    </source>
</reference>
<dbReference type="EMBL" id="JRKJ01000006">
    <property type="protein sequence ID" value="KGQ19709.1"/>
    <property type="molecule type" value="Genomic_DNA"/>
</dbReference>
<keyword evidence="1" id="KW-0732">Signal</keyword>
<evidence type="ECO:0000313" key="2">
    <source>
        <dbReference type="EMBL" id="KGQ19709.1"/>
    </source>
</evidence>
<organism evidence="2 3">
    <name type="scientific">Lysobacter dokdonensis DS-58</name>
    <dbReference type="NCBI Taxonomy" id="1300345"/>
    <lineage>
        <taxon>Bacteria</taxon>
        <taxon>Pseudomonadati</taxon>
        <taxon>Pseudomonadota</taxon>
        <taxon>Gammaproteobacteria</taxon>
        <taxon>Lysobacterales</taxon>
        <taxon>Lysobacteraceae</taxon>
        <taxon>Noviluteimonas</taxon>
    </lineage>
</organism>
<dbReference type="PATRIC" id="fig|1300345.3.peg.1212"/>
<dbReference type="Proteomes" id="UP000030518">
    <property type="component" value="Unassembled WGS sequence"/>
</dbReference>
<accession>A0A0A2X3D3</accession>
<keyword evidence="3" id="KW-1185">Reference proteome</keyword>
<feature type="signal peptide" evidence="1">
    <location>
        <begin position="1"/>
        <end position="18"/>
    </location>
</feature>
<evidence type="ECO:0000313" key="3">
    <source>
        <dbReference type="Proteomes" id="UP000030518"/>
    </source>
</evidence>
<feature type="chain" id="PRO_5002007843" description="Secreted protein" evidence="1">
    <location>
        <begin position="19"/>
        <end position="162"/>
    </location>
</feature>
<dbReference type="eggNOG" id="ENOG503307E">
    <property type="taxonomic scope" value="Bacteria"/>
</dbReference>